<dbReference type="RefSeq" id="WP_301197240.1">
    <property type="nucleotide sequence ID" value="NZ_JAPDPI010000001.1"/>
</dbReference>
<protein>
    <submittedName>
        <fullName evidence="1">Uncharacterized protein</fullName>
    </submittedName>
</protein>
<name>A0AAE3MAS6_9BACT</name>
<evidence type="ECO:0000313" key="1">
    <source>
        <dbReference type="EMBL" id="MCW3804016.1"/>
    </source>
</evidence>
<gene>
    <name evidence="1" type="ORF">OM074_00175</name>
</gene>
<reference evidence="1" key="1">
    <citation type="submission" date="2022-10" db="EMBL/GenBank/DDBJ databases">
        <authorList>
            <person name="Yu W.X."/>
        </authorList>
    </citation>
    <scope>NUCLEOTIDE SEQUENCE</scope>
    <source>
        <strain evidence="1">D04</strain>
    </source>
</reference>
<dbReference type="AlphaFoldDB" id="A0AAE3MAS6"/>
<dbReference type="Proteomes" id="UP001207408">
    <property type="component" value="Unassembled WGS sequence"/>
</dbReference>
<dbReference type="EMBL" id="JAPDPI010000001">
    <property type="protein sequence ID" value="MCW3804016.1"/>
    <property type="molecule type" value="Genomic_DNA"/>
</dbReference>
<comment type="caution">
    <text evidence="1">The sequence shown here is derived from an EMBL/GenBank/DDBJ whole genome shotgun (WGS) entry which is preliminary data.</text>
</comment>
<keyword evidence="2" id="KW-1185">Reference proteome</keyword>
<accession>A0AAE3MAS6</accession>
<organism evidence="1 2">
    <name type="scientific">Plebeiibacterium marinum</name>
    <dbReference type="NCBI Taxonomy" id="2992111"/>
    <lineage>
        <taxon>Bacteria</taxon>
        <taxon>Pseudomonadati</taxon>
        <taxon>Bacteroidota</taxon>
        <taxon>Bacteroidia</taxon>
        <taxon>Marinilabiliales</taxon>
        <taxon>Marinilabiliaceae</taxon>
        <taxon>Plebeiibacterium</taxon>
    </lineage>
</organism>
<sequence>MKAITKITTPLFLLIAIIWGCEDSDKIIGETIYNGPPFLRFYLITNSNGEPIGEGDRQIGKEPSEELVYHSLKPLKIPVSLTYPGLNKDISADYTYKTAGDFSDFTIEPTSKLNFSASNLYDTITVYFNQRWEAGTETTINFELATCSDNTVSIGHLNNLTQNKTLAVSLGDVYTTATFSSNRIEITGKAGEQVEFEVLLDNGFLPEEIEGLNLFNEAKGFEYTLEKVIEDGNYESIKYIMTLTEDIQNDDVEYISTLKINEETPYHPTGNSTIQIVKPLNIPRDNAVFTASNFYNLNDPYYRIYGENWMWHSADQICKWVAWNAFAYPVVVDKSHPNAVLYSNNGTPEEDDDIYHHAFQVGFNSREPERTIINSFNLRRWFNNESSNPGNSPGFNITKAMEFYPKDGVSETEGTVLVISQNIIIRNLDGKKYEIAISGNGTYSEISSGLFEIILTFKAYNEELFGGTQISYYRMYNNSSYGGDPEPLNEGCIDVIDL</sequence>
<evidence type="ECO:0000313" key="2">
    <source>
        <dbReference type="Proteomes" id="UP001207408"/>
    </source>
</evidence>
<proteinExistence type="predicted"/>